<dbReference type="Gene3D" id="1.10.510.10">
    <property type="entry name" value="Transferase(Phosphotransferase) domain 1"/>
    <property type="match status" value="1"/>
</dbReference>
<evidence type="ECO:0000259" key="9">
    <source>
        <dbReference type="PROSITE" id="PS50011"/>
    </source>
</evidence>
<proteinExistence type="predicted"/>
<dbReference type="Pfam" id="PF00069">
    <property type="entry name" value="Pkinase"/>
    <property type="match status" value="1"/>
</dbReference>
<dbReference type="GO" id="GO:0004674">
    <property type="term" value="F:protein serine/threonine kinase activity"/>
    <property type="evidence" value="ECO:0007669"/>
    <property type="project" value="UniProtKB-EC"/>
</dbReference>
<keyword evidence="3 8" id="KW-0547">Nucleotide-binding</keyword>
<keyword evidence="11" id="KW-1185">Reference proteome</keyword>
<evidence type="ECO:0000313" key="11">
    <source>
        <dbReference type="Proteomes" id="UP001386955"/>
    </source>
</evidence>
<comment type="catalytic activity">
    <reaction evidence="7">
        <text>L-seryl-[protein] + ATP = O-phospho-L-seryl-[protein] + ADP + H(+)</text>
        <dbReference type="Rhea" id="RHEA:17989"/>
        <dbReference type="Rhea" id="RHEA-COMP:9863"/>
        <dbReference type="Rhea" id="RHEA-COMP:11604"/>
        <dbReference type="ChEBI" id="CHEBI:15378"/>
        <dbReference type="ChEBI" id="CHEBI:29999"/>
        <dbReference type="ChEBI" id="CHEBI:30616"/>
        <dbReference type="ChEBI" id="CHEBI:83421"/>
        <dbReference type="ChEBI" id="CHEBI:456216"/>
        <dbReference type="EC" id="2.7.11.1"/>
    </reaction>
</comment>
<evidence type="ECO:0000256" key="8">
    <source>
        <dbReference type="PROSITE-ProRule" id="PRU10141"/>
    </source>
</evidence>
<keyword evidence="2" id="KW-0808">Transferase</keyword>
<evidence type="ECO:0000256" key="2">
    <source>
        <dbReference type="ARBA" id="ARBA00022679"/>
    </source>
</evidence>
<evidence type="ECO:0000256" key="6">
    <source>
        <dbReference type="ARBA" id="ARBA00047899"/>
    </source>
</evidence>
<dbReference type="GO" id="GO:0005524">
    <property type="term" value="F:ATP binding"/>
    <property type="evidence" value="ECO:0007669"/>
    <property type="project" value="UniProtKB-UniRule"/>
</dbReference>
<dbReference type="AlphaFoldDB" id="A0AAN9NZ17"/>
<dbReference type="InterPro" id="IPR011009">
    <property type="entry name" value="Kinase-like_dom_sf"/>
</dbReference>
<evidence type="ECO:0000256" key="4">
    <source>
        <dbReference type="ARBA" id="ARBA00022777"/>
    </source>
</evidence>
<comment type="caution">
    <text evidence="10">The sequence shown here is derived from an EMBL/GenBank/DDBJ whole genome shotgun (WGS) entry which is preliminary data.</text>
</comment>
<dbReference type="FunFam" id="3.30.200.20:FF:000228">
    <property type="entry name" value="Serine/threonine-protein kinase BIK1"/>
    <property type="match status" value="1"/>
</dbReference>
<dbReference type="Gene3D" id="3.30.200.20">
    <property type="entry name" value="Phosphorylase Kinase, domain 1"/>
    <property type="match status" value="1"/>
</dbReference>
<dbReference type="EMBL" id="JAYMYS010000017">
    <property type="protein sequence ID" value="KAK7379702.1"/>
    <property type="molecule type" value="Genomic_DNA"/>
</dbReference>
<dbReference type="PROSITE" id="PS50011">
    <property type="entry name" value="PROTEIN_KINASE_DOM"/>
    <property type="match status" value="1"/>
</dbReference>
<dbReference type="InterPro" id="IPR017441">
    <property type="entry name" value="Protein_kinase_ATP_BS"/>
</dbReference>
<feature type="domain" description="Protein kinase" evidence="9">
    <location>
        <begin position="128"/>
        <end position="418"/>
    </location>
</feature>
<dbReference type="SUPFAM" id="SSF56112">
    <property type="entry name" value="Protein kinase-like (PK-like)"/>
    <property type="match status" value="1"/>
</dbReference>
<dbReference type="FunFam" id="1.10.510.10:FF:000095">
    <property type="entry name" value="protein STRUBBELIG-RECEPTOR FAMILY 8"/>
    <property type="match status" value="1"/>
</dbReference>
<accession>A0AAN9NZ17</accession>
<evidence type="ECO:0000256" key="7">
    <source>
        <dbReference type="ARBA" id="ARBA00048679"/>
    </source>
</evidence>
<keyword evidence="5 8" id="KW-0067">ATP-binding</keyword>
<evidence type="ECO:0000256" key="1">
    <source>
        <dbReference type="ARBA" id="ARBA00012513"/>
    </source>
</evidence>
<feature type="binding site" evidence="8">
    <location>
        <position position="167"/>
    </location>
    <ligand>
        <name>ATP</name>
        <dbReference type="ChEBI" id="CHEBI:30616"/>
    </ligand>
</feature>
<evidence type="ECO:0000256" key="3">
    <source>
        <dbReference type="ARBA" id="ARBA00022741"/>
    </source>
</evidence>
<organism evidence="10 11">
    <name type="scientific">Psophocarpus tetragonolobus</name>
    <name type="common">Winged bean</name>
    <name type="synonym">Dolichos tetragonolobus</name>
    <dbReference type="NCBI Taxonomy" id="3891"/>
    <lineage>
        <taxon>Eukaryota</taxon>
        <taxon>Viridiplantae</taxon>
        <taxon>Streptophyta</taxon>
        <taxon>Embryophyta</taxon>
        <taxon>Tracheophyta</taxon>
        <taxon>Spermatophyta</taxon>
        <taxon>Magnoliopsida</taxon>
        <taxon>eudicotyledons</taxon>
        <taxon>Gunneridae</taxon>
        <taxon>Pentapetalae</taxon>
        <taxon>rosids</taxon>
        <taxon>fabids</taxon>
        <taxon>Fabales</taxon>
        <taxon>Fabaceae</taxon>
        <taxon>Papilionoideae</taxon>
        <taxon>50 kb inversion clade</taxon>
        <taxon>NPAAA clade</taxon>
        <taxon>indigoferoid/millettioid clade</taxon>
        <taxon>Phaseoleae</taxon>
        <taxon>Psophocarpus</taxon>
    </lineage>
</organism>
<evidence type="ECO:0000256" key="5">
    <source>
        <dbReference type="ARBA" id="ARBA00022840"/>
    </source>
</evidence>
<protein>
    <recommendedName>
        <fullName evidence="1">non-specific serine/threonine protein kinase</fullName>
        <ecNumber evidence="1">2.7.11.1</ecNumber>
    </recommendedName>
</protein>
<dbReference type="EC" id="2.7.11.1" evidence="1"/>
<gene>
    <name evidence="10" type="ORF">VNO78_34391</name>
</gene>
<reference evidence="10 11" key="1">
    <citation type="submission" date="2024-01" db="EMBL/GenBank/DDBJ databases">
        <title>The genomes of 5 underutilized Papilionoideae crops provide insights into root nodulation and disease resistanc.</title>
        <authorList>
            <person name="Jiang F."/>
        </authorList>
    </citation>
    <scope>NUCLEOTIDE SEQUENCE [LARGE SCALE GENOMIC DNA]</scope>
    <source>
        <strain evidence="10">DUOXIRENSHENG_FW03</strain>
        <tissue evidence="10">Leaves</tissue>
    </source>
</reference>
<sequence length="418" mass="46402">MHGPPSEAYNFFFKWVVETLIKDSERSSQLAWVYASPLSQHLSPLPPNSLTFLASLASTDSNSVGFSATTSSNRKSQFSVIASGSIDSESSLRPPLPLPLPFPDGQILKWPDLKVFSFEELKSATKRFKQDSFLGEGGFGKVYKGWLDEKTLSPVEAGLGKVVAIKKLNPQGSQGFREWQTEINFLGRLDHPNLVKLVGYCWDVDKLLLVYEFMSKGSLENRLFRRNPDSGPLSWNTRLKIAIGAARGLAFLHASECPIIFRDFKSSNVLLDGNFNAKISDFGLATSPPPGKSHISTCVVGTFGYAAPEYVATGHLTVKSDVYGFGVVLLEIVTGVRALDTQRPRDMQILVKWARPYLSSKRRFKNIMDVRIEGQFSLEAALQTQQIIVKCLAHDSKQRPSMKDVLEKLEAIKAIQNP</sequence>
<dbReference type="PANTHER" id="PTHR45621">
    <property type="entry name" value="OS01G0588500 PROTEIN-RELATED"/>
    <property type="match status" value="1"/>
</dbReference>
<dbReference type="Proteomes" id="UP001386955">
    <property type="component" value="Unassembled WGS sequence"/>
</dbReference>
<dbReference type="CDD" id="cd14066">
    <property type="entry name" value="STKc_IRAK"/>
    <property type="match status" value="1"/>
</dbReference>
<dbReference type="InterPro" id="IPR000719">
    <property type="entry name" value="Prot_kinase_dom"/>
</dbReference>
<dbReference type="InterPro" id="IPR050823">
    <property type="entry name" value="Plant_Ser_Thr_Prot_Kinase"/>
</dbReference>
<keyword evidence="4" id="KW-0418">Kinase</keyword>
<evidence type="ECO:0000313" key="10">
    <source>
        <dbReference type="EMBL" id="KAK7379702.1"/>
    </source>
</evidence>
<comment type="catalytic activity">
    <reaction evidence="6">
        <text>L-threonyl-[protein] + ATP = O-phospho-L-threonyl-[protein] + ADP + H(+)</text>
        <dbReference type="Rhea" id="RHEA:46608"/>
        <dbReference type="Rhea" id="RHEA-COMP:11060"/>
        <dbReference type="Rhea" id="RHEA-COMP:11605"/>
        <dbReference type="ChEBI" id="CHEBI:15378"/>
        <dbReference type="ChEBI" id="CHEBI:30013"/>
        <dbReference type="ChEBI" id="CHEBI:30616"/>
        <dbReference type="ChEBI" id="CHEBI:61977"/>
        <dbReference type="ChEBI" id="CHEBI:456216"/>
        <dbReference type="EC" id="2.7.11.1"/>
    </reaction>
</comment>
<dbReference type="PROSITE" id="PS00107">
    <property type="entry name" value="PROTEIN_KINASE_ATP"/>
    <property type="match status" value="1"/>
</dbReference>
<name>A0AAN9NZ17_PSOTE</name>